<dbReference type="PROSITE" id="PS51471">
    <property type="entry name" value="FE2OG_OXY"/>
    <property type="match status" value="1"/>
</dbReference>
<proteinExistence type="predicted"/>
<dbReference type="GO" id="GO:0005783">
    <property type="term" value="C:endoplasmic reticulum"/>
    <property type="evidence" value="ECO:0007669"/>
    <property type="project" value="TreeGrafter"/>
</dbReference>
<evidence type="ECO:0000256" key="3">
    <source>
        <dbReference type="ARBA" id="ARBA00022964"/>
    </source>
</evidence>
<dbReference type="PANTHER" id="PTHR10869:SF229">
    <property type="entry name" value="PROLYL 4-HYDROXYLASE ALPHA SUBUNIT DOMAIN-CONTAINING PROTEIN"/>
    <property type="match status" value="1"/>
</dbReference>
<gene>
    <name evidence="7" type="ORF">NDES1114_LOCUS5554</name>
</gene>
<dbReference type="SMART" id="SM00702">
    <property type="entry name" value="P4Hc"/>
    <property type="match status" value="1"/>
</dbReference>
<dbReference type="Gene3D" id="2.60.120.620">
    <property type="entry name" value="q2cbj1_9rhob like domain"/>
    <property type="match status" value="1"/>
</dbReference>
<name>A0A7S1PT97_NEODS</name>
<dbReference type="Pfam" id="PF13640">
    <property type="entry name" value="2OG-FeII_Oxy_3"/>
    <property type="match status" value="1"/>
</dbReference>
<evidence type="ECO:0000259" key="6">
    <source>
        <dbReference type="PROSITE" id="PS51471"/>
    </source>
</evidence>
<keyword evidence="2" id="KW-0479">Metal-binding</keyword>
<evidence type="ECO:0000313" key="7">
    <source>
        <dbReference type="EMBL" id="CAD9097898.1"/>
    </source>
</evidence>
<protein>
    <recommendedName>
        <fullName evidence="6">Fe2OG dioxygenase domain-containing protein</fullName>
    </recommendedName>
</protein>
<evidence type="ECO:0000256" key="5">
    <source>
        <dbReference type="ARBA" id="ARBA00023004"/>
    </source>
</evidence>
<dbReference type="InterPro" id="IPR006620">
    <property type="entry name" value="Pro_4_hyd_alph"/>
</dbReference>
<organism evidence="7">
    <name type="scientific">Neobodo designis</name>
    <name type="common">Flagellated protozoan</name>
    <name type="synonym">Bodo designis</name>
    <dbReference type="NCBI Taxonomy" id="312471"/>
    <lineage>
        <taxon>Eukaryota</taxon>
        <taxon>Discoba</taxon>
        <taxon>Euglenozoa</taxon>
        <taxon>Kinetoplastea</taxon>
        <taxon>Metakinetoplastina</taxon>
        <taxon>Neobodonida</taxon>
        <taxon>Neobodo</taxon>
    </lineage>
</organism>
<keyword evidence="4" id="KW-0560">Oxidoreductase</keyword>
<sequence length="197" mass="20804">MLNASECDAMIDVARRRGLQRSRVGEGSHAAIRTSDGVFLDAVDGVGNAPANTALRQRVASILGLPGPDFLEPTQVLRYRPRQRYRPHRDTISSVRALSAGGQRFASVVISLNDPPSDVRTSAGGGSGGGTRFPLVNVTLRPPAGGGLLFYLSVASPGGGGVMDDPAALHEGLPTAGWTRYVAVLWAHPHEYLLPDD</sequence>
<accession>A0A7S1PT97</accession>
<keyword evidence="5" id="KW-0408">Iron</keyword>
<evidence type="ECO:0000256" key="1">
    <source>
        <dbReference type="ARBA" id="ARBA00001961"/>
    </source>
</evidence>
<dbReference type="InterPro" id="IPR044862">
    <property type="entry name" value="Pro_4_hyd_alph_FE2OG_OXY"/>
</dbReference>
<dbReference type="GO" id="GO:0004656">
    <property type="term" value="F:procollagen-proline 4-dioxygenase activity"/>
    <property type="evidence" value="ECO:0007669"/>
    <property type="project" value="TreeGrafter"/>
</dbReference>
<dbReference type="InterPro" id="IPR045054">
    <property type="entry name" value="P4HA-like"/>
</dbReference>
<dbReference type="GO" id="GO:0005506">
    <property type="term" value="F:iron ion binding"/>
    <property type="evidence" value="ECO:0007669"/>
    <property type="project" value="InterPro"/>
</dbReference>
<reference evidence="7" key="1">
    <citation type="submission" date="2021-01" db="EMBL/GenBank/DDBJ databases">
        <authorList>
            <person name="Corre E."/>
            <person name="Pelletier E."/>
            <person name="Niang G."/>
            <person name="Scheremetjew M."/>
            <person name="Finn R."/>
            <person name="Kale V."/>
            <person name="Holt S."/>
            <person name="Cochrane G."/>
            <person name="Meng A."/>
            <person name="Brown T."/>
            <person name="Cohen L."/>
        </authorList>
    </citation>
    <scope>NUCLEOTIDE SEQUENCE</scope>
    <source>
        <strain evidence="7">CCAP 1951/1</strain>
    </source>
</reference>
<feature type="domain" description="Fe2OG dioxygenase" evidence="6">
    <location>
        <begin position="69"/>
        <end position="189"/>
    </location>
</feature>
<evidence type="ECO:0000256" key="2">
    <source>
        <dbReference type="ARBA" id="ARBA00022723"/>
    </source>
</evidence>
<dbReference type="InterPro" id="IPR005123">
    <property type="entry name" value="Oxoglu/Fe-dep_dioxygenase_dom"/>
</dbReference>
<comment type="cofactor">
    <cofactor evidence="1">
        <name>L-ascorbate</name>
        <dbReference type="ChEBI" id="CHEBI:38290"/>
    </cofactor>
</comment>
<dbReference type="EMBL" id="HBGF01008250">
    <property type="protein sequence ID" value="CAD9097898.1"/>
    <property type="molecule type" value="Transcribed_RNA"/>
</dbReference>
<dbReference type="PANTHER" id="PTHR10869">
    <property type="entry name" value="PROLYL 4-HYDROXYLASE ALPHA SUBUNIT"/>
    <property type="match status" value="1"/>
</dbReference>
<keyword evidence="3" id="KW-0223">Dioxygenase</keyword>
<dbReference type="AlphaFoldDB" id="A0A7S1PT97"/>
<dbReference type="GO" id="GO:0031418">
    <property type="term" value="F:L-ascorbic acid binding"/>
    <property type="evidence" value="ECO:0007669"/>
    <property type="project" value="InterPro"/>
</dbReference>
<evidence type="ECO:0000256" key="4">
    <source>
        <dbReference type="ARBA" id="ARBA00023002"/>
    </source>
</evidence>